<dbReference type="STRING" id="1178825.SAMN05216261_2991"/>
<reference evidence="2 3" key="1">
    <citation type="submission" date="2016-11" db="EMBL/GenBank/DDBJ databases">
        <authorList>
            <person name="Jaros S."/>
            <person name="Januszkiewicz K."/>
            <person name="Wedrychowicz H."/>
        </authorList>
    </citation>
    <scope>NUCLEOTIDE SEQUENCE [LARGE SCALE GENOMIC DNA]</scope>
    <source>
        <strain evidence="2 3">CGMCC 1.12213</strain>
    </source>
</reference>
<keyword evidence="1" id="KW-0812">Transmembrane</keyword>
<keyword evidence="1" id="KW-0472">Membrane</keyword>
<evidence type="ECO:0008006" key="4">
    <source>
        <dbReference type="Google" id="ProtNLM"/>
    </source>
</evidence>
<dbReference type="eggNOG" id="ENOG5032YVH">
    <property type="taxonomic scope" value="Bacteria"/>
</dbReference>
<keyword evidence="3" id="KW-1185">Reference proteome</keyword>
<keyword evidence="1" id="KW-1133">Transmembrane helix</keyword>
<evidence type="ECO:0000256" key="1">
    <source>
        <dbReference type="SAM" id="Phobius"/>
    </source>
</evidence>
<evidence type="ECO:0000313" key="2">
    <source>
        <dbReference type="EMBL" id="SHJ16266.1"/>
    </source>
</evidence>
<sequence>MEFLGVSWIEWVGYAAMATVLISFLMKSVYNLRIVNAFGCLLFVFYGFILQPISKPIIITNIAIFCINLYYILKNKN</sequence>
<dbReference type="OrthoDB" id="677174at2"/>
<dbReference type="AlphaFoldDB" id="A0A1M6H278"/>
<dbReference type="EMBL" id="FQYK01000011">
    <property type="protein sequence ID" value="SHJ16266.1"/>
    <property type="molecule type" value="Genomic_DNA"/>
</dbReference>
<proteinExistence type="predicted"/>
<organism evidence="2 3">
    <name type="scientific">Algibacter luteus</name>
    <dbReference type="NCBI Taxonomy" id="1178825"/>
    <lineage>
        <taxon>Bacteria</taxon>
        <taxon>Pseudomonadati</taxon>
        <taxon>Bacteroidota</taxon>
        <taxon>Flavobacteriia</taxon>
        <taxon>Flavobacteriales</taxon>
        <taxon>Flavobacteriaceae</taxon>
        <taxon>Algibacter</taxon>
    </lineage>
</organism>
<accession>A0A1M6H278</accession>
<feature type="transmembrane region" description="Helical" evidence="1">
    <location>
        <begin position="32"/>
        <end position="50"/>
    </location>
</feature>
<feature type="transmembrane region" description="Helical" evidence="1">
    <location>
        <begin position="6"/>
        <end position="25"/>
    </location>
</feature>
<name>A0A1M6H278_9FLAO</name>
<protein>
    <recommendedName>
        <fullName evidence="4">Inner membrane protein</fullName>
    </recommendedName>
</protein>
<evidence type="ECO:0000313" key="3">
    <source>
        <dbReference type="Proteomes" id="UP000184396"/>
    </source>
</evidence>
<feature type="transmembrane region" description="Helical" evidence="1">
    <location>
        <begin position="56"/>
        <end position="73"/>
    </location>
</feature>
<dbReference type="Proteomes" id="UP000184396">
    <property type="component" value="Unassembled WGS sequence"/>
</dbReference>
<gene>
    <name evidence="2" type="ORF">SAMN05216261_2991</name>
</gene>